<dbReference type="Proteomes" id="UP000189705">
    <property type="component" value="Unplaced"/>
</dbReference>
<feature type="region of interest" description="Disordered" evidence="1">
    <location>
        <begin position="163"/>
        <end position="183"/>
    </location>
</feature>
<evidence type="ECO:0000256" key="1">
    <source>
        <dbReference type="SAM" id="MobiDB-lite"/>
    </source>
</evidence>
<dbReference type="PANTHER" id="PTHR37352">
    <property type="entry name" value="TESTIS-SPECIFIC GENE 13 PROTEIN"/>
    <property type="match status" value="1"/>
</dbReference>
<dbReference type="Pfam" id="PF14994">
    <property type="entry name" value="TSGA13"/>
    <property type="match status" value="1"/>
</dbReference>
<dbReference type="GeneID" id="102382174"/>
<proteinExistence type="predicted"/>
<accession>A0A3Q0HB67</accession>
<dbReference type="PANTHER" id="PTHR37352:SF1">
    <property type="entry name" value="TESTIS-SPECIFIC GENE 13 PROTEIN"/>
    <property type="match status" value="1"/>
</dbReference>
<reference evidence="3" key="1">
    <citation type="submission" date="2025-08" db="UniProtKB">
        <authorList>
            <consortium name="RefSeq"/>
        </authorList>
    </citation>
    <scope>IDENTIFICATION</scope>
</reference>
<dbReference type="AlphaFoldDB" id="A0A3Q0HB67"/>
<keyword evidence="2" id="KW-1185">Reference proteome</keyword>
<dbReference type="RefSeq" id="XP_025069301.1">
    <property type="nucleotide sequence ID" value="XM_025213516.1"/>
</dbReference>
<name>A0A3Q0HB67_ALLSI</name>
<gene>
    <name evidence="3" type="primary">TSGA13</name>
</gene>
<dbReference type="CTD" id="114960"/>
<sequence length="216" mass="24643">MSKFTLQYEEHYSFSPDLEKYFVPFNNDRFQECLDNRRKYTALMSISSQFNQDKTTLIATNNPLPDLTLSPQVDTPMKFFTKEQVGKSFSSKSQIHFPVLKRQPNQLLAPRNSLAVGKVGKPLQFSRFSTDTDFKSEGQFSRNYAEKRMKRLYPHLHFHTLPGLDPRKGLPPTRKRGLTTKGASCQWEPLTLSSLIETQSAVTAPSEASSRSKKAS</sequence>
<dbReference type="InterPro" id="IPR029241">
    <property type="entry name" value="TSGA13"/>
</dbReference>
<dbReference type="STRING" id="38654.A0A3Q0HB67"/>
<dbReference type="InParanoid" id="A0A3Q0HB67"/>
<evidence type="ECO:0000313" key="3">
    <source>
        <dbReference type="RefSeq" id="XP_025069301.1"/>
    </source>
</evidence>
<evidence type="ECO:0000313" key="2">
    <source>
        <dbReference type="Proteomes" id="UP000189705"/>
    </source>
</evidence>
<protein>
    <submittedName>
        <fullName evidence="3">Testis-specific gene 13 protein isoform X1</fullName>
    </submittedName>
</protein>
<organism evidence="2 3">
    <name type="scientific">Alligator sinensis</name>
    <name type="common">Chinese alligator</name>
    <dbReference type="NCBI Taxonomy" id="38654"/>
    <lineage>
        <taxon>Eukaryota</taxon>
        <taxon>Metazoa</taxon>
        <taxon>Chordata</taxon>
        <taxon>Craniata</taxon>
        <taxon>Vertebrata</taxon>
        <taxon>Euteleostomi</taxon>
        <taxon>Archelosauria</taxon>
        <taxon>Archosauria</taxon>
        <taxon>Crocodylia</taxon>
        <taxon>Alligatoridae</taxon>
        <taxon>Alligatorinae</taxon>
        <taxon>Alligator</taxon>
    </lineage>
</organism>